<dbReference type="Pfam" id="PF03456">
    <property type="entry name" value="uDENN"/>
    <property type="match status" value="1"/>
</dbReference>
<dbReference type="GO" id="GO:0005085">
    <property type="term" value="F:guanyl-nucleotide exchange factor activity"/>
    <property type="evidence" value="ECO:0007669"/>
    <property type="project" value="TreeGrafter"/>
</dbReference>
<dbReference type="SMART" id="SM00800">
    <property type="entry name" value="uDENN"/>
    <property type="match status" value="1"/>
</dbReference>
<dbReference type="PANTHER" id="PTHR13008:SF7">
    <property type="entry name" value="MAP KINASE-ACTIVATING DEATH DOMAIN PROTEIN"/>
    <property type="match status" value="1"/>
</dbReference>
<dbReference type="GO" id="GO:0032483">
    <property type="term" value="P:regulation of Rab protein signal transduction"/>
    <property type="evidence" value="ECO:0007669"/>
    <property type="project" value="TreeGrafter"/>
</dbReference>
<protein>
    <submittedName>
        <fullName evidence="4">UDENN domain-containing protein</fullName>
    </submittedName>
</protein>
<dbReference type="Gene3D" id="3.30.450.200">
    <property type="match status" value="1"/>
</dbReference>
<keyword evidence="3" id="KW-1185">Reference proteome</keyword>
<sequence>MTTTKVTTQEEQFRFQSHALTGDGRHSTNQEAGLSLRHSSSKGGVCHPELQRRYPSENHKDFELPTDVTYFCQPEGCVTIGTSQRRSHALRDTTSFVFTLTEKDSARIRYGICLNFFLNYERKAPPPLLTVNNNNKRKVQSAASLTSLLLVILRQLIDACNARCNQDEALPRDAVWSVLMGHWAKGPVPGSVMEEIRQIETWILLVLSSPVPVPGKTKVVVEILPPDIMPMLEFALPDHTRFCLVDFPLHLPIELLVWIL</sequence>
<organism evidence="3 4">
    <name type="scientific">Ditylenchus dipsaci</name>
    <dbReference type="NCBI Taxonomy" id="166011"/>
    <lineage>
        <taxon>Eukaryota</taxon>
        <taxon>Metazoa</taxon>
        <taxon>Ecdysozoa</taxon>
        <taxon>Nematoda</taxon>
        <taxon>Chromadorea</taxon>
        <taxon>Rhabditida</taxon>
        <taxon>Tylenchina</taxon>
        <taxon>Tylenchomorpha</taxon>
        <taxon>Sphaerularioidea</taxon>
        <taxon>Anguinidae</taxon>
        <taxon>Anguininae</taxon>
        <taxon>Ditylenchus</taxon>
    </lineage>
</organism>
<dbReference type="PROSITE" id="PS50211">
    <property type="entry name" value="DENN"/>
    <property type="match status" value="1"/>
</dbReference>
<evidence type="ECO:0000259" key="2">
    <source>
        <dbReference type="PROSITE" id="PS50211"/>
    </source>
</evidence>
<evidence type="ECO:0000313" key="3">
    <source>
        <dbReference type="Proteomes" id="UP000887574"/>
    </source>
</evidence>
<proteinExistence type="predicted"/>
<feature type="domain" description="UDENN" evidence="2">
    <location>
        <begin position="32"/>
        <end position="260"/>
    </location>
</feature>
<accession>A0A915DLY4</accession>
<dbReference type="PANTHER" id="PTHR13008">
    <property type="entry name" value="MAP-KINASE ACTIVATING DEATH DOMAIN PROTEIN MADD /DENN/AEX-3 C.ELEGANS"/>
    <property type="match status" value="1"/>
</dbReference>
<feature type="compositionally biased region" description="Polar residues" evidence="1">
    <location>
        <begin position="29"/>
        <end position="42"/>
    </location>
</feature>
<feature type="region of interest" description="Disordered" evidence="1">
    <location>
        <begin position="16"/>
        <end position="49"/>
    </location>
</feature>
<reference evidence="4" key="1">
    <citation type="submission" date="2022-11" db="UniProtKB">
        <authorList>
            <consortium name="WormBaseParasite"/>
        </authorList>
    </citation>
    <scope>IDENTIFICATION</scope>
</reference>
<dbReference type="Proteomes" id="UP000887574">
    <property type="component" value="Unplaced"/>
</dbReference>
<dbReference type="InterPro" id="IPR039980">
    <property type="entry name" value="MADD"/>
</dbReference>
<dbReference type="GO" id="GO:0005829">
    <property type="term" value="C:cytosol"/>
    <property type="evidence" value="ECO:0007669"/>
    <property type="project" value="TreeGrafter"/>
</dbReference>
<evidence type="ECO:0000256" key="1">
    <source>
        <dbReference type="SAM" id="MobiDB-lite"/>
    </source>
</evidence>
<dbReference type="AlphaFoldDB" id="A0A915DLY4"/>
<dbReference type="InterPro" id="IPR005113">
    <property type="entry name" value="uDENN_dom"/>
</dbReference>
<evidence type="ECO:0000313" key="4">
    <source>
        <dbReference type="WBParaSite" id="jg21471"/>
    </source>
</evidence>
<dbReference type="WBParaSite" id="jg21471">
    <property type="protein sequence ID" value="jg21471"/>
    <property type="gene ID" value="jg21471"/>
</dbReference>
<dbReference type="GO" id="GO:0042981">
    <property type="term" value="P:regulation of apoptotic process"/>
    <property type="evidence" value="ECO:0007669"/>
    <property type="project" value="TreeGrafter"/>
</dbReference>
<dbReference type="InterPro" id="IPR037516">
    <property type="entry name" value="Tripartite_DENN"/>
</dbReference>
<name>A0A915DLY4_9BILA</name>